<dbReference type="GO" id="GO:0005737">
    <property type="term" value="C:cytoplasm"/>
    <property type="evidence" value="ECO:0007669"/>
    <property type="project" value="UniProtKB-SubCell"/>
</dbReference>
<dbReference type="Pfam" id="PF01225">
    <property type="entry name" value="Mur_ligase"/>
    <property type="match status" value="1"/>
</dbReference>
<dbReference type="InterPro" id="IPR036565">
    <property type="entry name" value="Mur-like_cat_sf"/>
</dbReference>
<dbReference type="Pfam" id="PF08245">
    <property type="entry name" value="Mur_ligase_M"/>
    <property type="match status" value="1"/>
</dbReference>
<organism evidence="15 16">
    <name type="scientific">Thermoflexus hugenholtzii JAD2</name>
    <dbReference type="NCBI Taxonomy" id="877466"/>
    <lineage>
        <taxon>Bacteria</taxon>
        <taxon>Bacillati</taxon>
        <taxon>Chloroflexota</taxon>
        <taxon>Thermoflexia</taxon>
        <taxon>Thermoflexales</taxon>
        <taxon>Thermoflexaceae</taxon>
        <taxon>Thermoflexus</taxon>
    </lineage>
</organism>
<keyword evidence="9 10" id="KW-0961">Cell wall biogenesis/degradation</keyword>
<evidence type="ECO:0000256" key="6">
    <source>
        <dbReference type="ARBA" id="ARBA00022960"/>
    </source>
</evidence>
<comment type="similarity">
    <text evidence="10">Belongs to the MurCDEF family. MurF subfamily.</text>
</comment>
<dbReference type="Pfam" id="PF02875">
    <property type="entry name" value="Mur_ligase_C"/>
    <property type="match status" value="1"/>
</dbReference>
<feature type="binding site" evidence="10">
    <location>
        <begin position="134"/>
        <end position="140"/>
    </location>
    <ligand>
        <name>ATP</name>
        <dbReference type="ChEBI" id="CHEBI:30616"/>
    </ligand>
</feature>
<evidence type="ECO:0000256" key="9">
    <source>
        <dbReference type="ARBA" id="ARBA00023316"/>
    </source>
</evidence>
<evidence type="ECO:0000256" key="8">
    <source>
        <dbReference type="ARBA" id="ARBA00023306"/>
    </source>
</evidence>
<evidence type="ECO:0000259" key="14">
    <source>
        <dbReference type="Pfam" id="PF08245"/>
    </source>
</evidence>
<dbReference type="FunCoup" id="A0A212QW73">
    <property type="interactions" value="273"/>
</dbReference>
<evidence type="ECO:0000256" key="1">
    <source>
        <dbReference type="ARBA" id="ARBA00022490"/>
    </source>
</evidence>
<dbReference type="InterPro" id="IPR013221">
    <property type="entry name" value="Mur_ligase_cen"/>
</dbReference>
<keyword evidence="3 10" id="KW-0132">Cell division</keyword>
<feature type="domain" description="Mur ligase N-terminal catalytic" evidence="12">
    <location>
        <begin position="34"/>
        <end position="81"/>
    </location>
</feature>
<dbReference type="InterPro" id="IPR035911">
    <property type="entry name" value="MurE/MurF_N"/>
</dbReference>
<comment type="subcellular location">
    <subcellularLocation>
        <location evidence="10 11">Cytoplasm</location>
    </subcellularLocation>
</comment>
<dbReference type="NCBIfam" id="TIGR01143">
    <property type="entry name" value="murF"/>
    <property type="match status" value="1"/>
</dbReference>
<dbReference type="GO" id="GO:0009252">
    <property type="term" value="P:peptidoglycan biosynthetic process"/>
    <property type="evidence" value="ECO:0007669"/>
    <property type="project" value="UniProtKB-UniRule"/>
</dbReference>
<dbReference type="GO" id="GO:0047480">
    <property type="term" value="F:UDP-N-acetylmuramoyl-tripeptide-D-alanyl-D-alanine ligase activity"/>
    <property type="evidence" value="ECO:0007669"/>
    <property type="project" value="UniProtKB-UniRule"/>
</dbReference>
<keyword evidence="8 10" id="KW-0131">Cell cycle</keyword>
<keyword evidence="6 10" id="KW-0133">Cell shape</keyword>
<evidence type="ECO:0000256" key="2">
    <source>
        <dbReference type="ARBA" id="ARBA00022598"/>
    </source>
</evidence>
<evidence type="ECO:0000256" key="5">
    <source>
        <dbReference type="ARBA" id="ARBA00022840"/>
    </source>
</evidence>
<protein>
    <recommendedName>
        <fullName evidence="10 11">UDP-N-acetylmuramoyl-tripeptide--D-alanyl-D-alanine ligase</fullName>
        <ecNumber evidence="10 11">6.3.2.10</ecNumber>
    </recommendedName>
    <alternativeName>
        <fullName evidence="10">D-alanyl-D-alanine-adding enzyme</fullName>
    </alternativeName>
</protein>
<keyword evidence="1 10" id="KW-0963">Cytoplasm</keyword>
<dbReference type="InterPro" id="IPR036615">
    <property type="entry name" value="Mur_ligase_C_dom_sf"/>
</dbReference>
<dbReference type="GO" id="GO:0005524">
    <property type="term" value="F:ATP binding"/>
    <property type="evidence" value="ECO:0007669"/>
    <property type="project" value="UniProtKB-UniRule"/>
</dbReference>
<evidence type="ECO:0000259" key="13">
    <source>
        <dbReference type="Pfam" id="PF02875"/>
    </source>
</evidence>
<sequence>MAENSGMRVAVQGMTLADLAEALSGRRPPWEIPIRHVSIDSRVCGEGDVFIALPGERTDGHRYVGDAFQRGAIAALVHQEVSEGAMQVDLERGPWPESLELPVCFRVSQTLEALHRWAGWWRARFPVRVIGITGSVGKTSTKELTWAVLSRRYETLKSEGNLNSEIGLPLMLLRLTPRHQRAVLEMGMYARGEIAALCAIARPIVGVVTMVGPVHLERLGSMEAIAAAKAELVEALPEDGVAVLNRDDPYVREMAGRTQARVFFYGLDPEADLWADEIVSEGLEGIRFDLHYRGETFRRVRVSLLGRHSVHTALRAIAVGVLEGLTWDEIFAGLRDPRAQLRLVAVPGLNGSIILDDTYNASPPSMLAALNLLAELEGRKIAVLGDMLELGTYEVEGHRLVGGRAGTVVDLLITVGPRARIIAREAMAVGLPAGRVWVCDSNAEAIEILRRILKPGDVVLVKGSRGLRMEEIVNALCEG</sequence>
<dbReference type="PANTHER" id="PTHR43024:SF1">
    <property type="entry name" value="UDP-N-ACETYLMURAMOYL-TRIPEPTIDE--D-ALANYL-D-ALANINE LIGASE"/>
    <property type="match status" value="1"/>
</dbReference>
<dbReference type="RefSeq" id="WP_088570966.1">
    <property type="nucleotide sequence ID" value="NZ_FYEK01000027.1"/>
</dbReference>
<evidence type="ECO:0000313" key="16">
    <source>
        <dbReference type="Proteomes" id="UP000197025"/>
    </source>
</evidence>
<feature type="domain" description="Mur ligase central" evidence="14">
    <location>
        <begin position="132"/>
        <end position="319"/>
    </location>
</feature>
<comment type="function">
    <text evidence="10 11">Involved in cell wall formation. Catalyzes the final step in the synthesis of UDP-N-acetylmuramoyl-pentapeptide, the precursor of murein.</text>
</comment>
<proteinExistence type="inferred from homology"/>
<evidence type="ECO:0000256" key="7">
    <source>
        <dbReference type="ARBA" id="ARBA00022984"/>
    </source>
</evidence>
<keyword evidence="16" id="KW-1185">Reference proteome</keyword>
<dbReference type="UniPathway" id="UPA00219"/>
<evidence type="ECO:0000256" key="11">
    <source>
        <dbReference type="RuleBase" id="RU004136"/>
    </source>
</evidence>
<comment type="pathway">
    <text evidence="10 11">Cell wall biogenesis; peptidoglycan biosynthesis.</text>
</comment>
<dbReference type="SUPFAM" id="SSF53623">
    <property type="entry name" value="MurD-like peptide ligases, catalytic domain"/>
    <property type="match status" value="1"/>
</dbReference>
<dbReference type="SUPFAM" id="SSF53244">
    <property type="entry name" value="MurD-like peptide ligases, peptide-binding domain"/>
    <property type="match status" value="1"/>
</dbReference>
<dbReference type="PANTHER" id="PTHR43024">
    <property type="entry name" value="UDP-N-ACETYLMURAMOYL-TRIPEPTIDE--D-ALANYL-D-ALANINE LIGASE"/>
    <property type="match status" value="1"/>
</dbReference>
<dbReference type="Proteomes" id="UP000197025">
    <property type="component" value="Unassembled WGS sequence"/>
</dbReference>
<dbReference type="InterPro" id="IPR005863">
    <property type="entry name" value="UDP-N-AcMur_synth"/>
</dbReference>
<evidence type="ECO:0000256" key="10">
    <source>
        <dbReference type="HAMAP-Rule" id="MF_02019"/>
    </source>
</evidence>
<dbReference type="OrthoDB" id="9801978at2"/>
<dbReference type="InterPro" id="IPR000713">
    <property type="entry name" value="Mur_ligase_N"/>
</dbReference>
<dbReference type="InterPro" id="IPR051046">
    <property type="entry name" value="MurCDEF_CellWall_CoF430Synth"/>
</dbReference>
<dbReference type="AlphaFoldDB" id="A0A212QW73"/>
<comment type="catalytic activity">
    <reaction evidence="10 11">
        <text>D-alanyl-D-alanine + UDP-N-acetyl-alpha-D-muramoyl-L-alanyl-gamma-D-glutamyl-meso-2,6-diaminopimelate + ATP = UDP-N-acetyl-alpha-D-muramoyl-L-alanyl-gamma-D-glutamyl-meso-2,6-diaminopimeloyl-D-alanyl-D-alanine + ADP + phosphate + H(+)</text>
        <dbReference type="Rhea" id="RHEA:28374"/>
        <dbReference type="ChEBI" id="CHEBI:15378"/>
        <dbReference type="ChEBI" id="CHEBI:30616"/>
        <dbReference type="ChEBI" id="CHEBI:43474"/>
        <dbReference type="ChEBI" id="CHEBI:57822"/>
        <dbReference type="ChEBI" id="CHEBI:61386"/>
        <dbReference type="ChEBI" id="CHEBI:83905"/>
        <dbReference type="ChEBI" id="CHEBI:456216"/>
        <dbReference type="EC" id="6.3.2.10"/>
    </reaction>
</comment>
<dbReference type="SUPFAM" id="SSF63418">
    <property type="entry name" value="MurE/MurF N-terminal domain"/>
    <property type="match status" value="1"/>
</dbReference>
<evidence type="ECO:0000313" key="15">
    <source>
        <dbReference type="EMBL" id="SNB63791.1"/>
    </source>
</evidence>
<dbReference type="InterPro" id="IPR004101">
    <property type="entry name" value="Mur_ligase_C"/>
</dbReference>
<dbReference type="Gene3D" id="3.40.1190.10">
    <property type="entry name" value="Mur-like, catalytic domain"/>
    <property type="match status" value="1"/>
</dbReference>
<name>A0A212QW73_9CHLR</name>
<dbReference type="HAMAP" id="MF_02019">
    <property type="entry name" value="MurF"/>
    <property type="match status" value="1"/>
</dbReference>
<dbReference type="GO" id="GO:0008766">
    <property type="term" value="F:UDP-N-acetylmuramoylalanyl-D-glutamyl-2,6-diaminopimelate-D-alanyl-D-alanine ligase activity"/>
    <property type="evidence" value="ECO:0007669"/>
    <property type="project" value="RHEA"/>
</dbReference>
<evidence type="ECO:0000259" key="12">
    <source>
        <dbReference type="Pfam" id="PF01225"/>
    </source>
</evidence>
<dbReference type="Gene3D" id="3.90.190.20">
    <property type="entry name" value="Mur ligase, C-terminal domain"/>
    <property type="match status" value="1"/>
</dbReference>
<dbReference type="GO" id="GO:0051301">
    <property type="term" value="P:cell division"/>
    <property type="evidence" value="ECO:0007669"/>
    <property type="project" value="UniProtKB-KW"/>
</dbReference>
<keyword evidence="7 10" id="KW-0573">Peptidoglycan synthesis</keyword>
<dbReference type="Gene3D" id="3.40.1390.10">
    <property type="entry name" value="MurE/MurF, N-terminal domain"/>
    <property type="match status" value="1"/>
</dbReference>
<feature type="domain" description="Mur ligase C-terminal" evidence="13">
    <location>
        <begin position="346"/>
        <end position="465"/>
    </location>
</feature>
<evidence type="ECO:0000256" key="4">
    <source>
        <dbReference type="ARBA" id="ARBA00022741"/>
    </source>
</evidence>
<keyword evidence="2 10" id="KW-0436">Ligase</keyword>
<gene>
    <name evidence="10" type="primary">murF</name>
    <name evidence="15" type="ORF">SAMN02746019_00007070</name>
</gene>
<dbReference type="GO" id="GO:0008360">
    <property type="term" value="P:regulation of cell shape"/>
    <property type="evidence" value="ECO:0007669"/>
    <property type="project" value="UniProtKB-KW"/>
</dbReference>
<keyword evidence="5 10" id="KW-0067">ATP-binding</keyword>
<dbReference type="GO" id="GO:0071555">
    <property type="term" value="P:cell wall organization"/>
    <property type="evidence" value="ECO:0007669"/>
    <property type="project" value="UniProtKB-KW"/>
</dbReference>
<evidence type="ECO:0000256" key="3">
    <source>
        <dbReference type="ARBA" id="ARBA00022618"/>
    </source>
</evidence>
<dbReference type="InParanoid" id="A0A212QW73"/>
<dbReference type="EMBL" id="FYEK01000027">
    <property type="protein sequence ID" value="SNB63791.1"/>
    <property type="molecule type" value="Genomic_DNA"/>
</dbReference>
<accession>A0A212QW73</accession>
<dbReference type="EC" id="6.3.2.10" evidence="10 11"/>
<reference evidence="16" key="1">
    <citation type="submission" date="2017-06" db="EMBL/GenBank/DDBJ databases">
        <authorList>
            <person name="Varghese N."/>
            <person name="Submissions S."/>
        </authorList>
    </citation>
    <scope>NUCLEOTIDE SEQUENCE [LARGE SCALE GENOMIC DNA]</scope>
    <source>
        <strain evidence="16">JAD2</strain>
    </source>
</reference>
<keyword evidence="4 10" id="KW-0547">Nucleotide-binding</keyword>